<keyword evidence="2" id="KW-1185">Reference proteome</keyword>
<accession>A0ABP6CU47</accession>
<protein>
    <submittedName>
        <fullName evidence="1">Uncharacterized protein</fullName>
    </submittedName>
</protein>
<organism evidence="1 2">
    <name type="scientific">Streptomyces axinellae</name>
    <dbReference type="NCBI Taxonomy" id="552788"/>
    <lineage>
        <taxon>Bacteria</taxon>
        <taxon>Bacillati</taxon>
        <taxon>Actinomycetota</taxon>
        <taxon>Actinomycetes</taxon>
        <taxon>Kitasatosporales</taxon>
        <taxon>Streptomycetaceae</taxon>
        <taxon>Streptomyces</taxon>
    </lineage>
</organism>
<reference evidence="2" key="1">
    <citation type="journal article" date="2019" name="Int. J. Syst. Evol. Microbiol.">
        <title>The Global Catalogue of Microorganisms (GCM) 10K type strain sequencing project: providing services to taxonomists for standard genome sequencing and annotation.</title>
        <authorList>
            <consortium name="The Broad Institute Genomics Platform"/>
            <consortium name="The Broad Institute Genome Sequencing Center for Infectious Disease"/>
            <person name="Wu L."/>
            <person name="Ma J."/>
        </authorList>
    </citation>
    <scope>NUCLEOTIDE SEQUENCE [LARGE SCALE GENOMIC DNA]</scope>
    <source>
        <strain evidence="2">JCM 16373</strain>
    </source>
</reference>
<dbReference type="Proteomes" id="UP001501447">
    <property type="component" value="Unassembled WGS sequence"/>
</dbReference>
<sequence length="77" mass="8368">MLVQVRGSVLVLERLVRHDMTPVARRITDRQQYGYITPPSLLERGRLPGPPVDGVAGVLEEVGRLGVGQTIHTGIVA</sequence>
<comment type="caution">
    <text evidence="1">The sequence shown here is derived from an EMBL/GenBank/DDBJ whole genome shotgun (WGS) entry which is preliminary data.</text>
</comment>
<dbReference type="EMBL" id="BAAARJ010000017">
    <property type="protein sequence ID" value="GAA2628461.1"/>
    <property type="molecule type" value="Genomic_DNA"/>
</dbReference>
<evidence type="ECO:0000313" key="2">
    <source>
        <dbReference type="Proteomes" id="UP001501447"/>
    </source>
</evidence>
<name>A0ABP6CU47_9ACTN</name>
<evidence type="ECO:0000313" key="1">
    <source>
        <dbReference type="EMBL" id="GAA2628461.1"/>
    </source>
</evidence>
<proteinExistence type="predicted"/>
<gene>
    <name evidence="1" type="ORF">GCM10009863_49540</name>
</gene>